<keyword evidence="8" id="KW-1185">Reference proteome</keyword>
<dbReference type="GO" id="GO:0031418">
    <property type="term" value="F:L-ascorbic acid binding"/>
    <property type="evidence" value="ECO:0007669"/>
    <property type="project" value="InterPro"/>
</dbReference>
<dbReference type="PROSITE" id="PS51471">
    <property type="entry name" value="FE2OG_OXY"/>
    <property type="match status" value="1"/>
</dbReference>
<keyword evidence="5" id="KW-0408">Iron</keyword>
<name>F0Y4P1_AURAN</name>
<sequence>PPIYTVQNFLTEEECDALIDSAKDHMTPAPVVGPGNGEVSVSRTSSTCYLAREDLPSVCTKVCALTGKPLEHLELPQVGRYRGGEFYKPHYDAFDTSSADGRRFAQNGGQRVATVLVYLNDVERGGETSFSKLGVRIKPRKGNALIFFPATLDGVLDQNYLHAAEPAVDPKWVSQIWIRQRA</sequence>
<evidence type="ECO:0000313" key="7">
    <source>
        <dbReference type="EMBL" id="EGB09933.1"/>
    </source>
</evidence>
<dbReference type="Gene3D" id="2.60.120.620">
    <property type="entry name" value="q2cbj1_9rhob like domain"/>
    <property type="match status" value="1"/>
</dbReference>
<dbReference type="OrthoDB" id="420380at2759"/>
<feature type="non-terminal residue" evidence="7">
    <location>
        <position position="1"/>
    </location>
</feature>
<dbReference type="InterPro" id="IPR006620">
    <property type="entry name" value="Pro_4_hyd_alph"/>
</dbReference>
<feature type="domain" description="Fe2OG dioxygenase" evidence="6">
    <location>
        <begin position="72"/>
        <end position="180"/>
    </location>
</feature>
<evidence type="ECO:0000256" key="5">
    <source>
        <dbReference type="ARBA" id="ARBA00023004"/>
    </source>
</evidence>
<keyword evidence="4" id="KW-0560">Oxidoreductase</keyword>
<dbReference type="PANTHER" id="PTHR10869">
    <property type="entry name" value="PROLYL 4-HYDROXYLASE ALPHA SUBUNIT"/>
    <property type="match status" value="1"/>
</dbReference>
<feature type="non-terminal residue" evidence="7">
    <location>
        <position position="182"/>
    </location>
</feature>
<dbReference type="InParanoid" id="F0Y4P1"/>
<dbReference type="InterPro" id="IPR045054">
    <property type="entry name" value="P4HA-like"/>
</dbReference>
<evidence type="ECO:0000259" key="6">
    <source>
        <dbReference type="PROSITE" id="PS51471"/>
    </source>
</evidence>
<reference evidence="7 8" key="1">
    <citation type="journal article" date="2011" name="Proc. Natl. Acad. Sci. U.S.A.">
        <title>Niche of harmful alga Aureococcus anophagefferens revealed through ecogenomics.</title>
        <authorList>
            <person name="Gobler C.J."/>
            <person name="Berry D.L."/>
            <person name="Dyhrman S.T."/>
            <person name="Wilhelm S.W."/>
            <person name="Salamov A."/>
            <person name="Lobanov A.V."/>
            <person name="Zhang Y."/>
            <person name="Collier J.L."/>
            <person name="Wurch L.L."/>
            <person name="Kustka A.B."/>
            <person name="Dill B.D."/>
            <person name="Shah M."/>
            <person name="VerBerkmoes N.C."/>
            <person name="Kuo A."/>
            <person name="Terry A."/>
            <person name="Pangilinan J."/>
            <person name="Lindquist E.A."/>
            <person name="Lucas S."/>
            <person name="Paulsen I.T."/>
            <person name="Hattenrath-Lehmann T.K."/>
            <person name="Talmage S.C."/>
            <person name="Walker E.A."/>
            <person name="Koch F."/>
            <person name="Burson A.M."/>
            <person name="Marcoval M.A."/>
            <person name="Tang Y.Z."/>
            <person name="Lecleir G.R."/>
            <person name="Coyne K.J."/>
            <person name="Berg G.M."/>
            <person name="Bertrand E.M."/>
            <person name="Saito M.A."/>
            <person name="Gladyshev V.N."/>
            <person name="Grigoriev I.V."/>
        </authorList>
    </citation>
    <scope>NUCLEOTIDE SEQUENCE [LARGE SCALE GENOMIC DNA]</scope>
    <source>
        <strain evidence="8">CCMP 1984</strain>
    </source>
</reference>
<dbReference type="PANTHER" id="PTHR10869:SF229">
    <property type="entry name" value="PROLYL 4-HYDROXYLASE ALPHA SUBUNIT DOMAIN-CONTAINING PROTEIN"/>
    <property type="match status" value="1"/>
</dbReference>
<evidence type="ECO:0000256" key="1">
    <source>
        <dbReference type="ARBA" id="ARBA00001961"/>
    </source>
</evidence>
<dbReference type="GeneID" id="20218442"/>
<evidence type="ECO:0000256" key="2">
    <source>
        <dbReference type="ARBA" id="ARBA00022723"/>
    </source>
</evidence>
<dbReference type="SMART" id="SM00702">
    <property type="entry name" value="P4Hc"/>
    <property type="match status" value="1"/>
</dbReference>
<dbReference type="GO" id="GO:0005506">
    <property type="term" value="F:iron ion binding"/>
    <property type="evidence" value="ECO:0007669"/>
    <property type="project" value="InterPro"/>
</dbReference>
<dbReference type="RefSeq" id="XP_009035958.1">
    <property type="nucleotide sequence ID" value="XM_009037710.1"/>
</dbReference>
<protein>
    <recommendedName>
        <fullName evidence="6">Fe2OG dioxygenase domain-containing protein</fullName>
    </recommendedName>
</protein>
<dbReference type="GO" id="GO:0004656">
    <property type="term" value="F:procollagen-proline 4-dioxygenase activity"/>
    <property type="evidence" value="ECO:0007669"/>
    <property type="project" value="TreeGrafter"/>
</dbReference>
<evidence type="ECO:0000256" key="4">
    <source>
        <dbReference type="ARBA" id="ARBA00023002"/>
    </source>
</evidence>
<accession>F0Y4P1</accession>
<dbReference type="InterPro" id="IPR044862">
    <property type="entry name" value="Pro_4_hyd_alph_FE2OG_OXY"/>
</dbReference>
<keyword evidence="2" id="KW-0479">Metal-binding</keyword>
<organism evidence="8">
    <name type="scientific">Aureococcus anophagefferens</name>
    <name type="common">Harmful bloom alga</name>
    <dbReference type="NCBI Taxonomy" id="44056"/>
    <lineage>
        <taxon>Eukaryota</taxon>
        <taxon>Sar</taxon>
        <taxon>Stramenopiles</taxon>
        <taxon>Ochrophyta</taxon>
        <taxon>Pelagophyceae</taxon>
        <taxon>Pelagomonadales</taxon>
        <taxon>Pelagomonadaceae</taxon>
        <taxon>Aureococcus</taxon>
    </lineage>
</organism>
<dbReference type="KEGG" id="aaf:AURANDRAFT_14928"/>
<dbReference type="AlphaFoldDB" id="F0Y4P1"/>
<evidence type="ECO:0000313" key="8">
    <source>
        <dbReference type="Proteomes" id="UP000002729"/>
    </source>
</evidence>
<dbReference type="Proteomes" id="UP000002729">
    <property type="component" value="Unassembled WGS sequence"/>
</dbReference>
<keyword evidence="3" id="KW-0223">Dioxygenase</keyword>
<dbReference type="eggNOG" id="KOG1591">
    <property type="taxonomic scope" value="Eukaryota"/>
</dbReference>
<dbReference type="OMA" id="WVSQIWI"/>
<evidence type="ECO:0000256" key="3">
    <source>
        <dbReference type="ARBA" id="ARBA00022964"/>
    </source>
</evidence>
<gene>
    <name evidence="7" type="ORF">AURANDRAFT_14928</name>
</gene>
<dbReference type="EMBL" id="GL833125">
    <property type="protein sequence ID" value="EGB09933.1"/>
    <property type="molecule type" value="Genomic_DNA"/>
</dbReference>
<proteinExistence type="predicted"/>
<dbReference type="InterPro" id="IPR005123">
    <property type="entry name" value="Oxoglu/Fe-dep_dioxygenase_dom"/>
</dbReference>
<dbReference type="GO" id="GO:0005783">
    <property type="term" value="C:endoplasmic reticulum"/>
    <property type="evidence" value="ECO:0007669"/>
    <property type="project" value="TreeGrafter"/>
</dbReference>
<comment type="cofactor">
    <cofactor evidence="1">
        <name>L-ascorbate</name>
        <dbReference type="ChEBI" id="CHEBI:38290"/>
    </cofactor>
</comment>
<dbReference type="Pfam" id="PF13640">
    <property type="entry name" value="2OG-FeII_Oxy_3"/>
    <property type="match status" value="1"/>
</dbReference>